<feature type="compositionally biased region" description="Basic and acidic residues" evidence="1">
    <location>
        <begin position="10"/>
        <end position="71"/>
    </location>
</feature>
<evidence type="ECO:0000313" key="2">
    <source>
        <dbReference type="EMBL" id="PHN95852.1"/>
    </source>
</evidence>
<proteinExistence type="predicted"/>
<protein>
    <submittedName>
        <fullName evidence="2">Uncharacterized protein</fullName>
    </submittedName>
</protein>
<evidence type="ECO:0000256" key="1">
    <source>
        <dbReference type="SAM" id="MobiDB-lite"/>
    </source>
</evidence>
<organism evidence="2 3">
    <name type="scientific">Tenacibaculum discolor</name>
    <dbReference type="NCBI Taxonomy" id="361581"/>
    <lineage>
        <taxon>Bacteria</taxon>
        <taxon>Pseudomonadati</taxon>
        <taxon>Bacteroidota</taxon>
        <taxon>Flavobacteriia</taxon>
        <taxon>Flavobacteriales</taxon>
        <taxon>Flavobacteriaceae</taxon>
        <taxon>Tenacibaculum</taxon>
    </lineage>
</organism>
<accession>A0A2G1BP84</accession>
<reference evidence="2 3" key="1">
    <citation type="journal article" date="2016" name="Nat. Commun.">
        <title>Microbial interactions lead to rapid micro-scale successions on model marine particles.</title>
        <authorList>
            <person name="Datta M.S."/>
            <person name="Sliwerska E."/>
            <person name="Gore J."/>
            <person name="Polz M.F."/>
            <person name="Cordero O.X."/>
        </authorList>
    </citation>
    <scope>NUCLEOTIDE SEQUENCE [LARGE SCALE GENOMIC DNA]</scope>
    <source>
        <strain evidence="2 3">4G03</strain>
    </source>
</reference>
<dbReference type="EMBL" id="PDUU01000955">
    <property type="protein sequence ID" value="PHN95852.1"/>
    <property type="molecule type" value="Genomic_DNA"/>
</dbReference>
<comment type="caution">
    <text evidence="2">The sequence shown here is derived from an EMBL/GenBank/DDBJ whole genome shotgun (WGS) entry which is preliminary data.</text>
</comment>
<sequence>MVLKVLGKAQVEKKGKKGEEGGGKWEEGEGNAERGKEGKGGGKGEEEGKRKENGERGEEGGRRHVKNKVDLKVLVPSEVSSHASTGEEVVGGVEVTRWAG</sequence>
<gene>
    <name evidence="2" type="ORF">CSC81_18260</name>
</gene>
<feature type="region of interest" description="Disordered" evidence="1">
    <location>
        <begin position="1"/>
        <end position="100"/>
    </location>
</feature>
<evidence type="ECO:0000313" key="3">
    <source>
        <dbReference type="Proteomes" id="UP000222163"/>
    </source>
</evidence>
<feature type="non-terminal residue" evidence="2">
    <location>
        <position position="100"/>
    </location>
</feature>
<name>A0A2G1BP84_9FLAO</name>
<feature type="compositionally biased region" description="Low complexity" evidence="1">
    <location>
        <begin position="86"/>
        <end position="100"/>
    </location>
</feature>
<dbReference type="AlphaFoldDB" id="A0A2G1BP84"/>
<dbReference type="Proteomes" id="UP000222163">
    <property type="component" value="Unassembled WGS sequence"/>
</dbReference>